<dbReference type="PROSITE" id="PS51257">
    <property type="entry name" value="PROKAR_LIPOPROTEIN"/>
    <property type="match status" value="1"/>
</dbReference>
<dbReference type="KEGG" id="rpy:Y013_25285"/>
<gene>
    <name evidence="1" type="ORF">Y013_25285</name>
</gene>
<geneLocation type="plasmid" evidence="2">
    <name>1</name>
</geneLocation>
<accession>V9XQF9</accession>
<dbReference type="HOGENOM" id="CLU_1538886_0_0_11"/>
<reference evidence="1 2" key="1">
    <citation type="journal article" date="2014" name="Genome Announc.">
        <title>Complete Genome of Rhodococcus pyridinivorans SB3094, a Methyl-Ethyl-Ketone-Degrading Bacterium Used for Bioaugmentation.</title>
        <authorList>
            <person name="Dueholm M.S."/>
            <person name="Albertsen M."/>
            <person name="D'Imperio S."/>
            <person name="Tale V.P."/>
            <person name="Lewis D."/>
            <person name="Nielsen P.H."/>
            <person name="Nielsen J.L."/>
        </authorList>
    </citation>
    <scope>NUCLEOTIDE SEQUENCE [LARGE SCALE GENOMIC DNA]</scope>
    <source>
        <strain evidence="2">SB3094</strain>
        <plasmid evidence="2">1</plasmid>
    </source>
</reference>
<dbReference type="Proteomes" id="UP000018781">
    <property type="component" value="Plasmid unnamed"/>
</dbReference>
<dbReference type="EMBL" id="CP006997">
    <property type="protein sequence ID" value="AHD24269.1"/>
    <property type="molecule type" value="Genomic_DNA"/>
</dbReference>
<dbReference type="RefSeq" id="WP_024100269.1">
    <property type="nucleotide sequence ID" value="NC_023144.1"/>
</dbReference>
<keyword evidence="1" id="KW-0614">Plasmid</keyword>
<name>V9XQF9_9NOCA</name>
<proteinExistence type="predicted"/>
<evidence type="ECO:0000313" key="1">
    <source>
        <dbReference type="EMBL" id="AHD24269.1"/>
    </source>
</evidence>
<dbReference type="PATRIC" id="fig|1435356.3.peg.5097"/>
<sequence>MRTRPGPRTITTVTLLALTVAGCSSTDSDTSTVEDLRGNTVSALDFPRTVFDGWEITDPADRPVAVIPAIVAAAGTSDGLVYSPAECGPGGDRGAALWATARGGDSWAGQVGENPGTEQSFSTTVAATTDNSLNAVTDFAQACSQYTVTVGGKTVDVVTEVNNEEPLKYGLSDA</sequence>
<organism evidence="1 2">
    <name type="scientific">Rhodococcus pyridinivorans SB3094</name>
    <dbReference type="NCBI Taxonomy" id="1435356"/>
    <lineage>
        <taxon>Bacteria</taxon>
        <taxon>Bacillati</taxon>
        <taxon>Actinomycetota</taxon>
        <taxon>Actinomycetes</taxon>
        <taxon>Mycobacteriales</taxon>
        <taxon>Nocardiaceae</taxon>
        <taxon>Rhodococcus</taxon>
    </lineage>
</organism>
<dbReference type="GeneID" id="29939776"/>
<dbReference type="AlphaFoldDB" id="V9XQF9"/>
<protein>
    <submittedName>
        <fullName evidence="1">Uncharacterized protein</fullName>
    </submittedName>
</protein>
<evidence type="ECO:0000313" key="2">
    <source>
        <dbReference type="Proteomes" id="UP000018781"/>
    </source>
</evidence>